<name>A0A0R3W2A9_TAEAS</name>
<dbReference type="AlphaFoldDB" id="A0A0R3W2A9"/>
<protein>
    <submittedName>
        <fullName evidence="9">Protein kinase domain-containing protein</fullName>
    </submittedName>
</protein>
<dbReference type="Gene3D" id="1.10.510.10">
    <property type="entry name" value="Transferase(Phosphotransferase) domain 1"/>
    <property type="match status" value="1"/>
</dbReference>
<dbReference type="WBParaSite" id="TASK_0000393201-mRNA-1">
    <property type="protein sequence ID" value="TASK_0000393201-mRNA-1"/>
    <property type="gene ID" value="TASK_0000393201"/>
</dbReference>
<evidence type="ECO:0000256" key="5">
    <source>
        <dbReference type="ARBA" id="ARBA00022840"/>
    </source>
</evidence>
<sequence length="165" mass="18514">MDTGKFDVMRFIARGSYTFVYEMVYTRACDDNATTMTCALKRFYLQNSSAVRCALREPHILSCRIDGAPAFVLHKGSGLDLCDLVSSVGYLDENHLRFYSSEIISGLEHLHAMHIAHLDVKPNNVLIVDSGHILLTDFDHAYDMSRETGPPKQTDFAENTLLHGT</sequence>
<keyword evidence="5" id="KW-0067">ATP-binding</keyword>
<dbReference type="GO" id="GO:0005524">
    <property type="term" value="F:ATP binding"/>
    <property type="evidence" value="ECO:0007669"/>
    <property type="project" value="UniProtKB-KW"/>
</dbReference>
<proteinExistence type="predicted"/>
<reference evidence="7 8" key="2">
    <citation type="submission" date="2018-11" db="EMBL/GenBank/DDBJ databases">
        <authorList>
            <consortium name="Pathogen Informatics"/>
        </authorList>
    </citation>
    <scope>NUCLEOTIDE SEQUENCE [LARGE SCALE GENOMIC DNA]</scope>
</reference>
<dbReference type="Proteomes" id="UP000282613">
    <property type="component" value="Unassembled WGS sequence"/>
</dbReference>
<organism evidence="9">
    <name type="scientific">Taenia asiatica</name>
    <name type="common">Asian tapeworm</name>
    <dbReference type="NCBI Taxonomy" id="60517"/>
    <lineage>
        <taxon>Eukaryota</taxon>
        <taxon>Metazoa</taxon>
        <taxon>Spiralia</taxon>
        <taxon>Lophotrochozoa</taxon>
        <taxon>Platyhelminthes</taxon>
        <taxon>Cestoda</taxon>
        <taxon>Eucestoda</taxon>
        <taxon>Cyclophyllidea</taxon>
        <taxon>Taeniidae</taxon>
        <taxon>Taenia</taxon>
    </lineage>
</organism>
<dbReference type="PANTHER" id="PTHR24351">
    <property type="entry name" value="RIBOSOMAL PROTEIN S6 KINASE"/>
    <property type="match status" value="1"/>
</dbReference>
<evidence type="ECO:0000256" key="2">
    <source>
        <dbReference type="ARBA" id="ARBA00022679"/>
    </source>
</evidence>
<dbReference type="InterPro" id="IPR000719">
    <property type="entry name" value="Prot_kinase_dom"/>
</dbReference>
<dbReference type="EMBL" id="UYRS01018320">
    <property type="protein sequence ID" value="VDK32602.1"/>
    <property type="molecule type" value="Genomic_DNA"/>
</dbReference>
<gene>
    <name evidence="7" type="ORF">TASK_LOCUS3933</name>
</gene>
<dbReference type="OrthoDB" id="63267at2759"/>
<dbReference type="Pfam" id="PF00069">
    <property type="entry name" value="Pkinase"/>
    <property type="match status" value="1"/>
</dbReference>
<evidence type="ECO:0000313" key="9">
    <source>
        <dbReference type="WBParaSite" id="TASK_0000393201-mRNA-1"/>
    </source>
</evidence>
<accession>A0A0R3W2A9</accession>
<keyword evidence="1" id="KW-0723">Serine/threonine-protein kinase</keyword>
<dbReference type="InterPro" id="IPR008271">
    <property type="entry name" value="Ser/Thr_kinase_AS"/>
</dbReference>
<evidence type="ECO:0000313" key="8">
    <source>
        <dbReference type="Proteomes" id="UP000282613"/>
    </source>
</evidence>
<evidence type="ECO:0000256" key="1">
    <source>
        <dbReference type="ARBA" id="ARBA00022527"/>
    </source>
</evidence>
<evidence type="ECO:0000256" key="4">
    <source>
        <dbReference type="ARBA" id="ARBA00022777"/>
    </source>
</evidence>
<dbReference type="InterPro" id="IPR011009">
    <property type="entry name" value="Kinase-like_dom_sf"/>
</dbReference>
<keyword evidence="4" id="KW-0418">Kinase</keyword>
<dbReference type="SUPFAM" id="SSF56112">
    <property type="entry name" value="Protein kinase-like (PK-like)"/>
    <property type="match status" value="1"/>
</dbReference>
<evidence type="ECO:0000259" key="6">
    <source>
        <dbReference type="PROSITE" id="PS50011"/>
    </source>
</evidence>
<keyword evidence="3" id="KW-0547">Nucleotide-binding</keyword>
<dbReference type="STRING" id="60517.A0A0R3W2A9"/>
<dbReference type="PROSITE" id="PS50011">
    <property type="entry name" value="PROTEIN_KINASE_DOM"/>
    <property type="match status" value="1"/>
</dbReference>
<keyword evidence="2" id="KW-0808">Transferase</keyword>
<evidence type="ECO:0000313" key="7">
    <source>
        <dbReference type="EMBL" id="VDK32602.1"/>
    </source>
</evidence>
<dbReference type="SMART" id="SM00220">
    <property type="entry name" value="S_TKc"/>
    <property type="match status" value="1"/>
</dbReference>
<feature type="domain" description="Protein kinase" evidence="6">
    <location>
        <begin position="6"/>
        <end position="165"/>
    </location>
</feature>
<dbReference type="GO" id="GO:0004674">
    <property type="term" value="F:protein serine/threonine kinase activity"/>
    <property type="evidence" value="ECO:0007669"/>
    <property type="project" value="UniProtKB-KW"/>
</dbReference>
<keyword evidence="8" id="KW-1185">Reference proteome</keyword>
<evidence type="ECO:0000256" key="3">
    <source>
        <dbReference type="ARBA" id="ARBA00022741"/>
    </source>
</evidence>
<reference evidence="9" key="1">
    <citation type="submission" date="2017-02" db="UniProtKB">
        <authorList>
            <consortium name="WormBaseParasite"/>
        </authorList>
    </citation>
    <scope>IDENTIFICATION</scope>
</reference>
<dbReference type="PROSITE" id="PS00108">
    <property type="entry name" value="PROTEIN_KINASE_ST"/>
    <property type="match status" value="1"/>
</dbReference>